<dbReference type="Proteomes" id="UP000005640">
    <property type="component" value="Chromosome 6"/>
</dbReference>
<gene>
    <name evidence="1" type="primary">CFB</name>
</gene>
<organism evidence="1 2">
    <name type="scientific">Homo sapiens</name>
    <name type="common">Human</name>
    <dbReference type="NCBI Taxonomy" id="9606"/>
    <lineage>
        <taxon>Eukaryota</taxon>
        <taxon>Metazoa</taxon>
        <taxon>Chordata</taxon>
        <taxon>Craniata</taxon>
        <taxon>Vertebrata</taxon>
        <taxon>Euteleostomi</taxon>
        <taxon>Mammalia</taxon>
        <taxon>Eutheria</taxon>
        <taxon>Euarchontoglires</taxon>
        <taxon>Primates</taxon>
        <taxon>Haplorrhini</taxon>
        <taxon>Catarrhini</taxon>
        <taxon>Hominidae</taxon>
        <taxon>Homo</taxon>
    </lineage>
</organism>
<reference evidence="1" key="4">
    <citation type="submission" date="2025-08" db="UniProtKB">
        <authorList>
            <consortium name="Ensembl"/>
        </authorList>
    </citation>
    <scope>IDENTIFICATION</scope>
</reference>
<dbReference type="Ensembl" id="ENST00000460718.5">
    <property type="protein sequence ID" value="ENSP00000417793.1"/>
    <property type="gene ID" value="ENSG00000243649.10"/>
</dbReference>
<evidence type="ECO:0000313" key="1">
    <source>
        <dbReference type="Ensembl" id="ENSP00000417793.1"/>
    </source>
</evidence>
<dbReference type="OrthoDB" id="6127264at2759"/>
<reference evidence="1 2" key="1">
    <citation type="journal article" date="2001" name="Nature">
        <title>Initial sequencing and analysis of the human genome.</title>
        <authorList>
            <consortium name="International Human Genome Sequencing Consortium"/>
            <person name="Lander E.S."/>
            <person name="Linton L.M."/>
            <person name="Birren B."/>
            <person name="Nusbaum C."/>
            <person name="Zody M.C."/>
            <person name="Baldwin J."/>
            <person name="Devon K."/>
            <person name="Dewar K."/>
            <person name="Doyle M."/>
            <person name="FitzHugh W."/>
            <person name="Funke R."/>
            <person name="Gage D."/>
            <person name="Harris K."/>
            <person name="Heaford A."/>
            <person name="Howland J."/>
            <person name="Kann L."/>
            <person name="Lehoczky J."/>
            <person name="LeVine R."/>
            <person name="McEwan P."/>
            <person name="McKernan K."/>
            <person name="Meldrim J."/>
            <person name="Mesirov J.P."/>
            <person name="Miranda C."/>
            <person name="Morris W."/>
            <person name="Naylor J."/>
            <person name="Raymond C."/>
            <person name="Rosetti M."/>
            <person name="Santos R."/>
            <person name="Sheridan A."/>
            <person name="Sougnez C."/>
            <person name="Stange-Thomann N."/>
            <person name="Stojanovic N."/>
            <person name="Subramanian A."/>
            <person name="Wyman D."/>
            <person name="Rogers J."/>
            <person name="Sulston J."/>
            <person name="Ainscough R."/>
            <person name="Beck S."/>
            <person name="Bentley D."/>
            <person name="Burton J."/>
            <person name="Clee C."/>
            <person name="Carter N."/>
            <person name="Coulson A."/>
            <person name="Deadman R."/>
            <person name="Deloukas P."/>
            <person name="Dunham A."/>
            <person name="Dunham I."/>
            <person name="Durbin R."/>
            <person name="French L."/>
            <person name="Grafham D."/>
            <person name="Gregory S."/>
            <person name="Hubbard T."/>
            <person name="Humphray S."/>
            <person name="Hunt A."/>
            <person name="Jones M."/>
            <person name="Lloyd C."/>
            <person name="McMurray A."/>
            <person name="Matthews L."/>
            <person name="Mercer S."/>
            <person name="Milne S."/>
            <person name="Mullikin J.C."/>
            <person name="Mungall A."/>
            <person name="Plumb R."/>
            <person name="Ross M."/>
            <person name="Shownkeen R."/>
            <person name="Sims S."/>
            <person name="Waterston R.H."/>
            <person name="Wilson R.K."/>
            <person name="Hillier L.W."/>
            <person name="McPherson J.D."/>
            <person name="Marra M.A."/>
            <person name="Mardis E.R."/>
            <person name="Fulton L.A."/>
            <person name="Chinwalla A.T."/>
            <person name="Pepin K.H."/>
            <person name="Gish W.R."/>
            <person name="Chissoe S.L."/>
            <person name="Wendl M.C."/>
            <person name="Delehaunty K.D."/>
            <person name="Miner T.L."/>
            <person name="Delehaunty A."/>
            <person name="Kramer J.B."/>
            <person name="Cook L.L."/>
            <person name="Fulton R.S."/>
            <person name="Johnson D.L."/>
            <person name="Minx P.J."/>
            <person name="Clifton S.W."/>
            <person name="Hawkins T."/>
            <person name="Branscomb E."/>
            <person name="Predki P."/>
            <person name="Richardson P."/>
            <person name="Wenning S."/>
            <person name="Slezak T."/>
            <person name="Doggett N."/>
            <person name="Cheng J.F."/>
            <person name="Olsen A."/>
            <person name="Lucas S."/>
            <person name="Elkin C."/>
            <person name="Uberbacher E."/>
            <person name="Frazier M."/>
            <person name="Gibbs R.A."/>
            <person name="Muzny D.M."/>
            <person name="Scherer S.E."/>
            <person name="Bouck J.B."/>
            <person name="Sodergren E.J."/>
            <person name="Worley K.C."/>
            <person name="Rives C.M."/>
            <person name="Gorrell J.H."/>
            <person name="Metzker M.L."/>
            <person name="Naylor S.L."/>
            <person name="Kucherlapati R.S."/>
            <person name="Nelson D.L."/>
            <person name="Weinstock G.M."/>
            <person name="Sakaki Y."/>
            <person name="Fujiyama A."/>
            <person name="Hattori M."/>
            <person name="Yada T."/>
            <person name="Toyoda A."/>
            <person name="Itoh T."/>
            <person name="Kawagoe C."/>
            <person name="Watanabe H."/>
            <person name="Totoki Y."/>
            <person name="Taylor T."/>
            <person name="Weissenbach J."/>
            <person name="Heilig R."/>
            <person name="Saurin W."/>
            <person name="Artiguenave F."/>
            <person name="Brottier P."/>
            <person name="Bruls T."/>
            <person name="Pelletier E."/>
            <person name="Robert C."/>
            <person name="Wincker P."/>
            <person name="Smith D.R."/>
            <person name="Doucette-Stamm L."/>
            <person name="Rubenfield M."/>
            <person name="Weinstock K."/>
            <person name="Lee H.M."/>
            <person name="Dubois J."/>
            <person name="Rosenthal A."/>
            <person name="Platzer M."/>
            <person name="Nyakatura G."/>
            <person name="Taudien S."/>
            <person name="Rump A."/>
            <person name="Yang H."/>
            <person name="Yu J."/>
            <person name="Wang J."/>
            <person name="Huang G."/>
            <person name="Gu J."/>
            <person name="Hood L."/>
            <person name="Rowen L."/>
            <person name="Madan A."/>
            <person name="Qin S."/>
            <person name="Davis R.W."/>
            <person name="Federspiel N.A."/>
            <person name="Abola A.P."/>
            <person name="Proctor M.J."/>
            <person name="Myers R.M."/>
            <person name="Schmutz J."/>
            <person name="Dickson M."/>
            <person name="Grimwood J."/>
            <person name="Cox D.R."/>
            <person name="Olson M.V."/>
            <person name="Kaul R."/>
            <person name="Raymond C."/>
            <person name="Shimizu N."/>
            <person name="Kawasaki K."/>
            <person name="Minoshima S."/>
            <person name="Evans G.A."/>
            <person name="Athanasiou M."/>
            <person name="Schultz R."/>
            <person name="Roe B.A."/>
            <person name="Chen F."/>
            <person name="Pan H."/>
            <person name="Ramser J."/>
            <person name="Lehrach H."/>
            <person name="Reinhardt R."/>
            <person name="McCombie W.R."/>
            <person name="de la Bastide M."/>
            <person name="Dedhia N."/>
            <person name="Blocker H."/>
            <person name="Hornischer K."/>
            <person name="Nordsiek G."/>
            <person name="Agarwala R."/>
            <person name="Aravind L."/>
            <person name="Bailey J.A."/>
            <person name="Bateman A."/>
            <person name="Batzoglou S."/>
            <person name="Birney E."/>
            <person name="Bork P."/>
            <person name="Brown D.G."/>
            <person name="Burge C.B."/>
            <person name="Cerutti L."/>
            <person name="Chen H.C."/>
            <person name="Church D."/>
            <person name="Clamp M."/>
            <person name="Copley R.R."/>
            <person name="Doerks T."/>
            <person name="Eddy S.R."/>
            <person name="Eichler E.E."/>
            <person name="Furey T.S."/>
            <person name="Galagan J."/>
            <person name="Gilbert J.G."/>
            <person name="Harmon C."/>
            <person name="Hayashizaki Y."/>
            <person name="Haussler D."/>
            <person name="Hermjakob H."/>
            <person name="Hokamp K."/>
            <person name="Jang W."/>
            <person name="Johnson L.S."/>
            <person name="Jones T.A."/>
            <person name="Kasif S."/>
            <person name="Kaspryzk A."/>
            <person name="Kennedy S."/>
            <person name="Kent W.J."/>
            <person name="Kitts P."/>
            <person name="Koonin E.V."/>
            <person name="Korf I."/>
            <person name="Kulp D."/>
            <person name="Lancet D."/>
            <person name="Lowe T.M."/>
            <person name="McLysaght A."/>
            <person name="Mikkelsen T."/>
            <person name="Moran J.V."/>
            <person name="Mulder N."/>
            <person name="Pollara V.J."/>
            <person name="Ponting C.P."/>
            <person name="Schuler G."/>
            <person name="Schultz J."/>
            <person name="Slater G."/>
            <person name="Smit A.F."/>
            <person name="Stupka E."/>
            <person name="Szustakowski J."/>
            <person name="Thierry-Mieg D."/>
            <person name="Thierry-Mieg J."/>
            <person name="Wagner L."/>
            <person name="Wallis J."/>
            <person name="Wheeler R."/>
            <person name="Williams A."/>
            <person name="Wolf Y.I."/>
            <person name="Wolfe K.H."/>
            <person name="Yang S.P."/>
            <person name="Yeh R.F."/>
            <person name="Collins F."/>
            <person name="Guyer M.S."/>
            <person name="Peterson J."/>
            <person name="Felsenfeld A."/>
            <person name="Wetterstrand K.A."/>
            <person name="Patrinos A."/>
            <person name="Morgan M.J."/>
            <person name="de Jong P."/>
            <person name="Catanese J.J."/>
            <person name="Osoegawa K."/>
            <person name="Shizuya H."/>
            <person name="Choi S."/>
            <person name="Chen Y.J."/>
        </authorList>
    </citation>
    <scope>NUCLEOTIDE SEQUENCE [LARGE SCALE GENOMIC DNA]</scope>
</reference>
<dbReference type="GeneTree" id="ENSGT00940000158605"/>
<dbReference type="Ensembl" id="ENST00000460718.5">
    <property type="protein sequence ID" value="ENSP00000417793.1"/>
    <property type="gene ID" value="ENSG00000243649.11"/>
</dbReference>
<dbReference type="AlphaFoldDB" id="F8WBL9"/>
<evidence type="ECO:0000313" key="2">
    <source>
        <dbReference type="Proteomes" id="UP000005640"/>
    </source>
</evidence>
<dbReference type="OpenTargets" id="ENSG00000243649"/>
<dbReference type="ChiTaRS" id="CFB">
    <property type="organism name" value="human"/>
</dbReference>
<proteinExistence type="predicted"/>
<keyword evidence="2" id="KW-1185">Reference proteome</keyword>
<name>F8WBL9_HUMAN</name>
<reference evidence="1 2" key="3">
    <citation type="journal article" date="2004" name="Nature">
        <title>Finishing the euchromatic sequence of the human genome.</title>
        <authorList>
            <consortium name="International Human Genome Sequencing Consortium"/>
        </authorList>
    </citation>
    <scope>NUCLEOTIDE SEQUENCE [LARGE SCALE GENOMIC DNA]</scope>
</reference>
<accession>F8WBL9</accession>
<reference evidence="1" key="5">
    <citation type="submission" date="2025-09" db="UniProtKB">
        <authorList>
            <consortium name="Ensembl"/>
        </authorList>
    </citation>
    <scope>IDENTIFICATION</scope>
</reference>
<dbReference type="HOGENOM" id="CLU_2497267_0_0_1"/>
<protein>
    <submittedName>
        <fullName evidence="1">Complement factor B</fullName>
    </submittedName>
</protein>
<dbReference type="UCSC" id="uc063njr.1">
    <property type="organism name" value="human"/>
</dbReference>
<dbReference type="HGNC" id="HGNC:1037">
    <property type="gene designation" value="CFB"/>
</dbReference>
<dbReference type="EMBL" id="AL645922">
    <property type="status" value="NOT_ANNOTATED_CDS"/>
    <property type="molecule type" value="Genomic_DNA"/>
</dbReference>
<dbReference type="Bgee" id="ENSG00000243649">
    <property type="expression patterns" value="Expressed in right lobe of liver and 99 other cell types or tissues"/>
</dbReference>
<sequence>MGSNLSPQLCLMPFILGLLSGVRVSFWLLPVPCADTYLQIYGVLEHPEDSRPKDCQEGRVQSNPLSKTTRLRERGILAPVSLLQCE</sequence>
<dbReference type="ExpressionAtlas" id="F8WBL9">
    <property type="expression patterns" value="baseline and differential"/>
</dbReference>
<dbReference type="VEuPathDB" id="HostDB:ENSG00000243649"/>
<reference evidence="1 2" key="2">
    <citation type="journal article" date="2003" name="Nature">
        <title>The DNA sequence and analysis of human chromosome 6.</title>
        <authorList>
            <person name="Mungall A.J."/>
            <person name="Palmer S.A."/>
            <person name="Sims S.K."/>
            <person name="Edwards C.A."/>
            <person name="Ashurst J.L."/>
            <person name="Wilming L."/>
            <person name="Jones M.C."/>
            <person name="Horton R."/>
            <person name="Hunt S.E."/>
            <person name="Scott C.E."/>
            <person name="Gilbert J.G."/>
            <person name="Clamp M.E."/>
            <person name="Bethel G."/>
            <person name="Milne S."/>
            <person name="Ainscough R."/>
            <person name="Almeida J.P."/>
            <person name="Ambrose K.D."/>
            <person name="Andrews T.D."/>
            <person name="Ashwell R.I."/>
            <person name="Babbage A.K."/>
            <person name="Bagguley C.L."/>
            <person name="Bailey J."/>
            <person name="Banerjee R."/>
            <person name="Barker D.J."/>
            <person name="Barlow K.F."/>
            <person name="Bates K."/>
            <person name="Beare D.M."/>
            <person name="Beasley H."/>
            <person name="Beasley O."/>
            <person name="Bird C.P."/>
            <person name="Blakey S."/>
            <person name="Bray-Allen S."/>
            <person name="Brook J."/>
            <person name="Brown A.J."/>
            <person name="Brown J.Y."/>
            <person name="Burford D.C."/>
            <person name="Burrill W."/>
            <person name="Burton J."/>
            <person name="Carder C."/>
            <person name="Carter N.P."/>
            <person name="Chapman J.C."/>
            <person name="Clark S.Y."/>
            <person name="Clark G."/>
            <person name="Clee C.M."/>
            <person name="Clegg S."/>
            <person name="Cobley V."/>
            <person name="Collier R.E."/>
            <person name="Collins J.E."/>
            <person name="Colman L.K."/>
            <person name="Corby N.R."/>
            <person name="Coville G.J."/>
            <person name="Culley K.M."/>
            <person name="Dhami P."/>
            <person name="Davies J."/>
            <person name="Dunn M."/>
            <person name="Earthrowl M.E."/>
            <person name="Ellington A.E."/>
            <person name="Evans K.A."/>
            <person name="Faulkner L."/>
            <person name="Francis M.D."/>
            <person name="Frankish A."/>
            <person name="Frankland J."/>
            <person name="French L."/>
            <person name="Garner P."/>
            <person name="Garnett J."/>
            <person name="Ghori M.J."/>
            <person name="Gilby L.M."/>
            <person name="Gillson C.J."/>
            <person name="Glithero R.J."/>
            <person name="Grafham D.V."/>
            <person name="Grant M."/>
            <person name="Gribble S."/>
            <person name="Griffiths C."/>
            <person name="Griffiths M."/>
            <person name="Hall R."/>
            <person name="Halls K.S."/>
            <person name="Hammond S."/>
            <person name="Harley J.L."/>
            <person name="Hart E.A."/>
            <person name="Heath P.D."/>
            <person name="Heathcott R."/>
            <person name="Holmes S.J."/>
            <person name="Howden P.J."/>
            <person name="Howe K.L."/>
            <person name="Howell G.R."/>
            <person name="Huckle E."/>
            <person name="Humphray S.J."/>
            <person name="Humphries M.D."/>
            <person name="Hunt A.R."/>
            <person name="Johnson C.M."/>
            <person name="Joy A.A."/>
            <person name="Kay M."/>
            <person name="Keenan S.J."/>
            <person name="Kimberley A.M."/>
            <person name="King A."/>
            <person name="Laird G.K."/>
            <person name="Langford C."/>
            <person name="Lawlor S."/>
            <person name="Leongamornlert D.A."/>
            <person name="Leversha M."/>
            <person name="Lloyd C.R."/>
            <person name="Lloyd D.M."/>
            <person name="Loveland J.E."/>
            <person name="Lovell J."/>
            <person name="Martin S."/>
            <person name="Mashreghi-Mohammadi M."/>
            <person name="Maslen G.L."/>
            <person name="Matthews L."/>
            <person name="McCann O.T."/>
            <person name="McLaren S.J."/>
            <person name="McLay K."/>
            <person name="McMurray A."/>
            <person name="Moore M.J."/>
            <person name="Mullikin J.C."/>
            <person name="Niblett D."/>
            <person name="Nickerson T."/>
            <person name="Novik K.L."/>
            <person name="Oliver K."/>
            <person name="Overton-Larty E.K."/>
            <person name="Parker A."/>
            <person name="Patel R."/>
            <person name="Pearce A.V."/>
            <person name="Peck A.I."/>
            <person name="Phillimore B."/>
            <person name="Phillips S."/>
            <person name="Plumb R.W."/>
            <person name="Porter K.M."/>
            <person name="Ramsey Y."/>
            <person name="Ranby S.A."/>
            <person name="Rice C.M."/>
            <person name="Ross M.T."/>
            <person name="Searle S.M."/>
            <person name="Sehra H.K."/>
            <person name="Sheridan E."/>
            <person name="Skuce C.D."/>
            <person name="Smith S."/>
            <person name="Smith M."/>
            <person name="Spraggon L."/>
            <person name="Squares S.L."/>
            <person name="Steward C.A."/>
            <person name="Sycamore N."/>
            <person name="Tamlyn-Hall G."/>
            <person name="Tester J."/>
            <person name="Theaker A.J."/>
            <person name="Thomas D.W."/>
            <person name="Thorpe A."/>
            <person name="Tracey A."/>
            <person name="Tromans A."/>
            <person name="Tubby B."/>
            <person name="Wall M."/>
            <person name="Wallis J.M."/>
            <person name="West A.P."/>
            <person name="White S.S."/>
            <person name="Whitehead S.L."/>
            <person name="Whittaker H."/>
            <person name="Wild A."/>
            <person name="Willey D.J."/>
            <person name="Wilmer T.E."/>
            <person name="Wood J.M."/>
            <person name="Wray P.W."/>
            <person name="Wyatt J.C."/>
            <person name="Young L."/>
            <person name="Younger R.M."/>
            <person name="Bentley D.R."/>
            <person name="Coulson A."/>
            <person name="Durbin R."/>
            <person name="Hubbard T."/>
            <person name="Sulston J.E."/>
            <person name="Dunham I."/>
            <person name="Rogers J."/>
            <person name="Beck S."/>
        </authorList>
    </citation>
    <scope>NUCLEOTIDE SEQUENCE [LARGE SCALE GENOMIC DNA]</scope>
</reference>